<keyword evidence="3" id="KW-1185">Reference proteome</keyword>
<comment type="caution">
    <text evidence="2">The sequence shown here is derived from an EMBL/GenBank/DDBJ whole genome shotgun (WGS) entry which is preliminary data.</text>
</comment>
<dbReference type="Proteomes" id="UP000252086">
    <property type="component" value="Unassembled WGS sequence"/>
</dbReference>
<dbReference type="EMBL" id="QNRF01000002">
    <property type="protein sequence ID" value="RBO84956.1"/>
    <property type="molecule type" value="Genomic_DNA"/>
</dbReference>
<evidence type="ECO:0000313" key="2">
    <source>
        <dbReference type="EMBL" id="RBO84956.1"/>
    </source>
</evidence>
<evidence type="ECO:0000256" key="1">
    <source>
        <dbReference type="SAM" id="Phobius"/>
    </source>
</evidence>
<dbReference type="AlphaFoldDB" id="A0A366D4R7"/>
<proteinExistence type="predicted"/>
<dbReference type="RefSeq" id="WP_113873577.1">
    <property type="nucleotide sequence ID" value="NZ_QNRF01000002.1"/>
</dbReference>
<accession>A0A366D4R7</accession>
<dbReference type="OrthoDB" id="7068366at2"/>
<keyword evidence="1" id="KW-1133">Transmembrane helix</keyword>
<name>A0A366D4R7_9GAMM</name>
<sequence length="105" mass="11280">MSTLSILALVSGTLSIFLPMGGIFIAILSSLMAMMAFRSHPTISAITFGINIINASFLSSSLAATDTRFGDAYLLLVGFHAVLLLAGIVWRLSRQGYQKSTQRIL</sequence>
<feature type="transmembrane region" description="Helical" evidence="1">
    <location>
        <begin position="72"/>
        <end position="93"/>
    </location>
</feature>
<protein>
    <submittedName>
        <fullName evidence="2">Uncharacterized protein</fullName>
    </submittedName>
</protein>
<keyword evidence="1" id="KW-0812">Transmembrane</keyword>
<keyword evidence="1" id="KW-0472">Membrane</keyword>
<gene>
    <name evidence="2" type="ORF">DFP76_102358</name>
</gene>
<feature type="transmembrane region" description="Helical" evidence="1">
    <location>
        <begin position="43"/>
        <end position="60"/>
    </location>
</feature>
<organism evidence="2 3">
    <name type="scientific">Marinomonas aquiplantarum</name>
    <dbReference type="NCBI Taxonomy" id="491951"/>
    <lineage>
        <taxon>Bacteria</taxon>
        <taxon>Pseudomonadati</taxon>
        <taxon>Pseudomonadota</taxon>
        <taxon>Gammaproteobacteria</taxon>
        <taxon>Oceanospirillales</taxon>
        <taxon>Oceanospirillaceae</taxon>
        <taxon>Marinomonas</taxon>
    </lineage>
</organism>
<evidence type="ECO:0000313" key="3">
    <source>
        <dbReference type="Proteomes" id="UP000252086"/>
    </source>
</evidence>
<reference evidence="2 3" key="1">
    <citation type="submission" date="2018-06" db="EMBL/GenBank/DDBJ databases">
        <title>Genomic Encyclopedia of Type Strains, Phase III (KMG-III): the genomes of soil and plant-associated and newly described type strains.</title>
        <authorList>
            <person name="Whitman W."/>
        </authorList>
    </citation>
    <scope>NUCLEOTIDE SEQUENCE [LARGE SCALE GENOMIC DNA]</scope>
    <source>
        <strain evidence="2 3">CECT 7732</strain>
    </source>
</reference>
<feature type="transmembrane region" description="Helical" evidence="1">
    <location>
        <begin position="6"/>
        <end position="31"/>
    </location>
</feature>